<reference evidence="2 3" key="1">
    <citation type="submission" date="2016-10" db="EMBL/GenBank/DDBJ databases">
        <authorList>
            <person name="de Groot N.N."/>
        </authorList>
    </citation>
    <scope>NUCLEOTIDE SEQUENCE [LARGE SCALE GENOMIC DNA]</scope>
    <source>
        <strain evidence="2 3">DSM 44993</strain>
    </source>
</reference>
<keyword evidence="3" id="KW-1185">Reference proteome</keyword>
<name>A0A1H8UVC3_9PSEU</name>
<dbReference type="PRINTS" id="PR00081">
    <property type="entry name" value="GDHRDH"/>
</dbReference>
<protein>
    <recommendedName>
        <fullName evidence="4">Enoyl-(Acyl carrier protein) reductase</fullName>
    </recommendedName>
</protein>
<dbReference type="InterPro" id="IPR002347">
    <property type="entry name" value="SDR_fam"/>
</dbReference>
<organism evidence="2 3">
    <name type="scientific">Amycolatopsis saalfeldensis</name>
    <dbReference type="NCBI Taxonomy" id="394193"/>
    <lineage>
        <taxon>Bacteria</taxon>
        <taxon>Bacillati</taxon>
        <taxon>Actinomycetota</taxon>
        <taxon>Actinomycetes</taxon>
        <taxon>Pseudonocardiales</taxon>
        <taxon>Pseudonocardiaceae</taxon>
        <taxon>Amycolatopsis</taxon>
    </lineage>
</organism>
<feature type="region of interest" description="Disordered" evidence="1">
    <location>
        <begin position="74"/>
        <end position="96"/>
    </location>
</feature>
<evidence type="ECO:0008006" key="4">
    <source>
        <dbReference type="Google" id="ProtNLM"/>
    </source>
</evidence>
<dbReference type="Proteomes" id="UP000198582">
    <property type="component" value="Unassembled WGS sequence"/>
</dbReference>
<dbReference type="AlphaFoldDB" id="A0A1H8UVC3"/>
<dbReference type="STRING" id="394193.SAMN04489732_103487"/>
<dbReference type="EMBL" id="FOEF01000003">
    <property type="protein sequence ID" value="SEP07162.1"/>
    <property type="molecule type" value="Genomic_DNA"/>
</dbReference>
<dbReference type="Gene3D" id="3.40.50.720">
    <property type="entry name" value="NAD(P)-binding Rossmann-like Domain"/>
    <property type="match status" value="1"/>
</dbReference>
<gene>
    <name evidence="2" type="ORF">SAMN04489732_103487</name>
</gene>
<sequence length="96" mass="9477">MSRPIPSPPEANRPGVSHGIAVTSVAPGFATAGQPPAGNGLPLRKQRPSGQVGTTGETAGAVLYLASAPAISATLDPAGASTPRACPPPRRSEGSR</sequence>
<dbReference type="InterPro" id="IPR036291">
    <property type="entry name" value="NAD(P)-bd_dom_sf"/>
</dbReference>
<dbReference type="SUPFAM" id="SSF51735">
    <property type="entry name" value="NAD(P)-binding Rossmann-fold domains"/>
    <property type="match status" value="1"/>
</dbReference>
<evidence type="ECO:0000256" key="1">
    <source>
        <dbReference type="SAM" id="MobiDB-lite"/>
    </source>
</evidence>
<accession>A0A1H8UVC3</accession>
<feature type="region of interest" description="Disordered" evidence="1">
    <location>
        <begin position="1"/>
        <end position="55"/>
    </location>
</feature>
<feature type="compositionally biased region" description="Pro residues" evidence="1">
    <location>
        <begin position="1"/>
        <end position="11"/>
    </location>
</feature>
<proteinExistence type="predicted"/>
<evidence type="ECO:0000313" key="3">
    <source>
        <dbReference type="Proteomes" id="UP000198582"/>
    </source>
</evidence>
<evidence type="ECO:0000313" key="2">
    <source>
        <dbReference type="EMBL" id="SEP07162.1"/>
    </source>
</evidence>